<reference evidence="2 3" key="1">
    <citation type="submission" date="2023-07" db="EMBL/GenBank/DDBJ databases">
        <title>Comparative genomics of wheat-associated soil bacteria to identify genetic determinants of phenazine resistance.</title>
        <authorList>
            <person name="Mouncey N."/>
        </authorList>
    </citation>
    <scope>NUCLEOTIDE SEQUENCE [LARGE SCALE GENOMIC DNA]</scope>
    <source>
        <strain evidence="2 3">B2I6</strain>
    </source>
</reference>
<evidence type="ECO:0000313" key="3">
    <source>
        <dbReference type="Proteomes" id="UP001230654"/>
    </source>
</evidence>
<sequence length="114" mass="13092">MSGPPKRGTASELGNTVEGYLLWQARIAEAEQRARDFVRPMEWLTTSQRTEIESHYVADSLQRARQDLERVAARSLSLRAEYEHRYQQLRRRCLGLTLTVCAVLTTVAIVLSTW</sequence>
<evidence type="ECO:0000256" key="1">
    <source>
        <dbReference type="SAM" id="Phobius"/>
    </source>
</evidence>
<protein>
    <recommendedName>
        <fullName evidence="4">Cytochrome C oxidase subunit I</fullName>
    </recommendedName>
</protein>
<comment type="caution">
    <text evidence="2">The sequence shown here is derived from an EMBL/GenBank/DDBJ whole genome shotgun (WGS) entry which is preliminary data.</text>
</comment>
<keyword evidence="1" id="KW-1133">Transmembrane helix</keyword>
<keyword evidence="3" id="KW-1185">Reference proteome</keyword>
<proteinExistence type="predicted"/>
<dbReference type="EMBL" id="JAUSWV010000002">
    <property type="protein sequence ID" value="MDQ0585396.1"/>
    <property type="molecule type" value="Genomic_DNA"/>
</dbReference>
<feature type="transmembrane region" description="Helical" evidence="1">
    <location>
        <begin position="93"/>
        <end position="111"/>
    </location>
</feature>
<dbReference type="Proteomes" id="UP001230654">
    <property type="component" value="Unassembled WGS sequence"/>
</dbReference>
<keyword evidence="1" id="KW-0812">Transmembrane</keyword>
<accession>A0ABU0P1X1</accession>
<dbReference type="RefSeq" id="WP_307167092.1">
    <property type="nucleotide sequence ID" value="NZ_JAUSWV010000002.1"/>
</dbReference>
<evidence type="ECO:0008006" key="4">
    <source>
        <dbReference type="Google" id="ProtNLM"/>
    </source>
</evidence>
<name>A0ABU0P1X1_STRRH</name>
<keyword evidence="1" id="KW-0472">Membrane</keyword>
<evidence type="ECO:0000313" key="2">
    <source>
        <dbReference type="EMBL" id="MDQ0585396.1"/>
    </source>
</evidence>
<organism evidence="2 3">
    <name type="scientific">Streptomyces rishiriensis</name>
    <dbReference type="NCBI Taxonomy" id="68264"/>
    <lineage>
        <taxon>Bacteria</taxon>
        <taxon>Bacillati</taxon>
        <taxon>Actinomycetota</taxon>
        <taxon>Actinomycetes</taxon>
        <taxon>Kitasatosporales</taxon>
        <taxon>Streptomycetaceae</taxon>
        <taxon>Streptomyces</taxon>
    </lineage>
</organism>
<gene>
    <name evidence="2" type="ORF">QF030_007574</name>
</gene>